<proteinExistence type="inferred from homology"/>
<keyword evidence="5 10" id="KW-0479">Metal-binding</keyword>
<evidence type="ECO:0000256" key="9">
    <source>
        <dbReference type="ARBA" id="ARBA00048540"/>
    </source>
</evidence>
<comment type="caution">
    <text evidence="13">The sequence shown here is derived from an EMBL/GenBank/DDBJ whole genome shotgun (WGS) entry which is preliminary data.</text>
</comment>
<protein>
    <recommendedName>
        <fullName evidence="2 10">FAD:protein FMN transferase</fullName>
        <ecNumber evidence="1 10">2.7.1.180</ecNumber>
    </recommendedName>
    <alternativeName>
        <fullName evidence="8 10">Flavin transferase</fullName>
    </alternativeName>
</protein>
<dbReference type="RefSeq" id="WP_269333802.1">
    <property type="nucleotide sequence ID" value="NZ_JAMZFT010000004.1"/>
</dbReference>
<keyword evidence="14" id="KW-1185">Reference proteome</keyword>
<dbReference type="PANTHER" id="PTHR30040">
    <property type="entry name" value="THIAMINE BIOSYNTHESIS LIPOPROTEIN APBE"/>
    <property type="match status" value="1"/>
</dbReference>
<evidence type="ECO:0000256" key="4">
    <source>
        <dbReference type="ARBA" id="ARBA00022679"/>
    </source>
</evidence>
<name>A0A9J6PGH2_9PROT</name>
<keyword evidence="3 10" id="KW-0285">Flavoprotein</keyword>
<evidence type="ECO:0000256" key="12">
    <source>
        <dbReference type="SAM" id="SignalP"/>
    </source>
</evidence>
<dbReference type="EC" id="2.7.1.180" evidence="1 10"/>
<feature type="chain" id="PRO_5039934807" description="FAD:protein FMN transferase" evidence="12">
    <location>
        <begin position="27"/>
        <end position="314"/>
    </location>
</feature>
<evidence type="ECO:0000256" key="11">
    <source>
        <dbReference type="PIRSR" id="PIRSR006268-2"/>
    </source>
</evidence>
<gene>
    <name evidence="13" type="ORF">NJQ99_15575</name>
</gene>
<feature type="binding site" evidence="11">
    <location>
        <position position="280"/>
    </location>
    <ligand>
        <name>Mg(2+)</name>
        <dbReference type="ChEBI" id="CHEBI:18420"/>
    </ligand>
</feature>
<dbReference type="GO" id="GO:0016740">
    <property type="term" value="F:transferase activity"/>
    <property type="evidence" value="ECO:0007669"/>
    <property type="project" value="UniProtKB-UniRule"/>
</dbReference>
<dbReference type="PANTHER" id="PTHR30040:SF2">
    <property type="entry name" value="FAD:PROTEIN FMN TRANSFERASE"/>
    <property type="match status" value="1"/>
</dbReference>
<evidence type="ECO:0000313" key="14">
    <source>
        <dbReference type="Proteomes" id="UP001055804"/>
    </source>
</evidence>
<feature type="binding site" evidence="11">
    <location>
        <position position="284"/>
    </location>
    <ligand>
        <name>Mg(2+)</name>
        <dbReference type="ChEBI" id="CHEBI:18420"/>
    </ligand>
</feature>
<keyword evidence="4 10" id="KW-0808">Transferase</keyword>
<dbReference type="InterPro" id="IPR024932">
    <property type="entry name" value="ApbE"/>
</dbReference>
<dbReference type="AlphaFoldDB" id="A0A9J6PGH2"/>
<keyword evidence="12" id="KW-0732">Signal</keyword>
<dbReference type="InterPro" id="IPR003374">
    <property type="entry name" value="ApbE-like_sf"/>
</dbReference>
<dbReference type="Gene3D" id="3.10.520.10">
    <property type="entry name" value="ApbE-like domains"/>
    <property type="match status" value="1"/>
</dbReference>
<evidence type="ECO:0000256" key="1">
    <source>
        <dbReference type="ARBA" id="ARBA00011955"/>
    </source>
</evidence>
<comment type="catalytic activity">
    <reaction evidence="9 10">
        <text>L-threonyl-[protein] + FAD = FMN-L-threonyl-[protein] + AMP + H(+)</text>
        <dbReference type="Rhea" id="RHEA:36847"/>
        <dbReference type="Rhea" id="RHEA-COMP:11060"/>
        <dbReference type="Rhea" id="RHEA-COMP:11061"/>
        <dbReference type="ChEBI" id="CHEBI:15378"/>
        <dbReference type="ChEBI" id="CHEBI:30013"/>
        <dbReference type="ChEBI" id="CHEBI:57692"/>
        <dbReference type="ChEBI" id="CHEBI:74257"/>
        <dbReference type="ChEBI" id="CHEBI:456215"/>
        <dbReference type="EC" id="2.7.1.180"/>
    </reaction>
</comment>
<dbReference type="SUPFAM" id="SSF143631">
    <property type="entry name" value="ApbE-like"/>
    <property type="match status" value="1"/>
</dbReference>
<evidence type="ECO:0000313" key="13">
    <source>
        <dbReference type="EMBL" id="MCP1337841.1"/>
    </source>
</evidence>
<reference evidence="13" key="1">
    <citation type="submission" date="2022-06" db="EMBL/GenBank/DDBJ databases">
        <title>Isolation and Genomics of Futiania mangrovii gen. nov., sp. nov., a Rare and Metabolically-versatile member in the Class Alphaproteobacteria.</title>
        <authorList>
            <person name="Liu L."/>
            <person name="Huang W.-C."/>
            <person name="Pan J."/>
            <person name="Li J."/>
            <person name="Huang Y."/>
            <person name="Du H."/>
            <person name="Liu Y."/>
            <person name="Li M."/>
        </authorList>
    </citation>
    <scope>NUCLEOTIDE SEQUENCE</scope>
    <source>
        <strain evidence="13">FT118</strain>
    </source>
</reference>
<dbReference type="GO" id="GO:0046872">
    <property type="term" value="F:metal ion binding"/>
    <property type="evidence" value="ECO:0007669"/>
    <property type="project" value="UniProtKB-UniRule"/>
</dbReference>
<dbReference type="Pfam" id="PF02424">
    <property type="entry name" value="ApbE"/>
    <property type="match status" value="1"/>
</dbReference>
<evidence type="ECO:0000256" key="2">
    <source>
        <dbReference type="ARBA" id="ARBA00016337"/>
    </source>
</evidence>
<evidence type="ECO:0000256" key="3">
    <source>
        <dbReference type="ARBA" id="ARBA00022630"/>
    </source>
</evidence>
<dbReference type="PIRSF" id="PIRSF006268">
    <property type="entry name" value="ApbE"/>
    <property type="match status" value="1"/>
</dbReference>
<dbReference type="Proteomes" id="UP001055804">
    <property type="component" value="Unassembled WGS sequence"/>
</dbReference>
<evidence type="ECO:0000256" key="5">
    <source>
        <dbReference type="ARBA" id="ARBA00022723"/>
    </source>
</evidence>
<dbReference type="EMBL" id="JAMZFT010000004">
    <property type="protein sequence ID" value="MCP1337841.1"/>
    <property type="molecule type" value="Genomic_DNA"/>
</dbReference>
<keyword evidence="7 10" id="KW-0460">Magnesium</keyword>
<evidence type="ECO:0000256" key="7">
    <source>
        <dbReference type="ARBA" id="ARBA00022842"/>
    </source>
</evidence>
<evidence type="ECO:0000256" key="8">
    <source>
        <dbReference type="ARBA" id="ARBA00031306"/>
    </source>
</evidence>
<evidence type="ECO:0000256" key="6">
    <source>
        <dbReference type="ARBA" id="ARBA00022827"/>
    </source>
</evidence>
<evidence type="ECO:0000256" key="10">
    <source>
        <dbReference type="PIRNR" id="PIRNR006268"/>
    </source>
</evidence>
<feature type="binding site" evidence="11">
    <location>
        <position position="175"/>
    </location>
    <ligand>
        <name>Mg(2+)</name>
        <dbReference type="ChEBI" id="CHEBI:18420"/>
    </ligand>
</feature>
<organism evidence="13 14">
    <name type="scientific">Futiania mangrovi</name>
    <dbReference type="NCBI Taxonomy" id="2959716"/>
    <lineage>
        <taxon>Bacteria</taxon>
        <taxon>Pseudomonadati</taxon>
        <taxon>Pseudomonadota</taxon>
        <taxon>Alphaproteobacteria</taxon>
        <taxon>Futianiales</taxon>
        <taxon>Futianiaceae</taxon>
        <taxon>Futiania</taxon>
    </lineage>
</organism>
<dbReference type="PROSITE" id="PS51318">
    <property type="entry name" value="TAT"/>
    <property type="match status" value="1"/>
</dbReference>
<dbReference type="InterPro" id="IPR006311">
    <property type="entry name" value="TAT_signal"/>
</dbReference>
<comment type="similarity">
    <text evidence="10">Belongs to the ApbE family.</text>
</comment>
<keyword evidence="6 10" id="KW-0274">FAD</keyword>
<feature type="signal peptide" evidence="12">
    <location>
        <begin position="1"/>
        <end position="26"/>
    </location>
</feature>
<comment type="cofactor">
    <cofactor evidence="11">
        <name>Mg(2+)</name>
        <dbReference type="ChEBI" id="CHEBI:18420"/>
    </cofactor>
    <cofactor evidence="11">
        <name>Mn(2+)</name>
        <dbReference type="ChEBI" id="CHEBI:29035"/>
    </cofactor>
    <text evidence="11">Magnesium. Can also use manganese.</text>
</comment>
<sequence>MIAHLTRRRFLTIAAAACALPSAAAAAEVAPVYRWRGIALGAPASMTLSGIEALDGARIAARVEAEVVRLEAIFSLYRPASALLRLNAEGRLEAPPPELLEVFGLCDALWYATGGVFDPTVQPLWALKAMAAREGRAPSAHELADARRRIGWRDVAWDERGVAFARPGMAMTLNGIAQGFVTDRIARLLHAEGLSGVLIDMGEIAASGHRPDGSAWRAGIADPQGRIVREVRLGDRALATSAPLGPQDGPGAHVFDPRTGGTASAWSLVSVSASSAMLADGLSTALCLVEGKAQAFGVAGRFQDARIEVLASAS</sequence>
<accession>A0A9J6PGH2</accession>